<proteinExistence type="predicted"/>
<dbReference type="Proteomes" id="UP000522331">
    <property type="component" value="Unassembled WGS sequence"/>
</dbReference>
<evidence type="ECO:0000313" key="4">
    <source>
        <dbReference type="EMBL" id="NXB54968.1"/>
    </source>
</evidence>
<sequence>APTFTQKVYSGKIMENMPEGFVVLTVLASDQDAGVNGDISYELSEAAGLSD</sequence>
<dbReference type="InterPro" id="IPR015919">
    <property type="entry name" value="Cadherin-like_sf"/>
</dbReference>
<feature type="non-terminal residue" evidence="4">
    <location>
        <position position="51"/>
    </location>
</feature>
<dbReference type="Gene3D" id="2.60.40.60">
    <property type="entry name" value="Cadherins"/>
    <property type="match status" value="1"/>
</dbReference>
<feature type="non-terminal residue" evidence="4">
    <location>
        <position position="1"/>
    </location>
</feature>
<name>A0A7K8EUM1_LEURO</name>
<comment type="subcellular location">
    <subcellularLocation>
        <location evidence="1">Membrane</location>
    </subcellularLocation>
</comment>
<evidence type="ECO:0000256" key="1">
    <source>
        <dbReference type="ARBA" id="ARBA00004370"/>
    </source>
</evidence>
<dbReference type="GO" id="GO:0005886">
    <property type="term" value="C:plasma membrane"/>
    <property type="evidence" value="ECO:0007669"/>
    <property type="project" value="TreeGrafter"/>
</dbReference>
<accession>A0A7K8EUM1</accession>
<reference evidence="4 5" key="1">
    <citation type="submission" date="2019-09" db="EMBL/GenBank/DDBJ databases">
        <title>Bird 10,000 Genomes (B10K) Project - Family phase.</title>
        <authorList>
            <person name="Zhang G."/>
        </authorList>
    </citation>
    <scope>NUCLEOTIDE SEQUENCE [LARGE SCALE GENOMIC DNA]</scope>
    <source>
        <strain evidence="4">B10K-DU-002-02</strain>
        <tissue evidence="4">Muscle</tissue>
    </source>
</reference>
<dbReference type="PANTHER" id="PTHR24028:SF310">
    <property type="entry name" value="NEURAL-CADHERIN-LIKE PROTEIN"/>
    <property type="match status" value="1"/>
</dbReference>
<dbReference type="EMBL" id="VZTC01010314">
    <property type="protein sequence ID" value="NXB54968.1"/>
    <property type="molecule type" value="Genomic_DNA"/>
</dbReference>
<dbReference type="InterPro" id="IPR050174">
    <property type="entry name" value="Protocadherin/Cadherin-CA"/>
</dbReference>
<evidence type="ECO:0000256" key="2">
    <source>
        <dbReference type="ARBA" id="ARBA00023136"/>
    </source>
</evidence>
<dbReference type="PANTHER" id="PTHR24028">
    <property type="entry name" value="CADHERIN-87A"/>
    <property type="match status" value="1"/>
</dbReference>
<organism evidence="4 5">
    <name type="scientific">Leucopsar rothschildi</name>
    <name type="common">Bali myna</name>
    <name type="synonym">Rothschild's mynah</name>
    <dbReference type="NCBI Taxonomy" id="127929"/>
    <lineage>
        <taxon>Eukaryota</taxon>
        <taxon>Metazoa</taxon>
        <taxon>Chordata</taxon>
        <taxon>Craniata</taxon>
        <taxon>Vertebrata</taxon>
        <taxon>Euteleostomi</taxon>
        <taxon>Archelosauria</taxon>
        <taxon>Archosauria</taxon>
        <taxon>Dinosauria</taxon>
        <taxon>Saurischia</taxon>
        <taxon>Theropoda</taxon>
        <taxon>Coelurosauria</taxon>
        <taxon>Aves</taxon>
        <taxon>Neognathae</taxon>
        <taxon>Neoaves</taxon>
        <taxon>Telluraves</taxon>
        <taxon>Australaves</taxon>
        <taxon>Passeriformes</taxon>
        <taxon>Sturnidae</taxon>
        <taxon>Leucopsar</taxon>
    </lineage>
</organism>
<keyword evidence="2" id="KW-0472">Membrane</keyword>
<dbReference type="GO" id="GO:0005509">
    <property type="term" value="F:calcium ion binding"/>
    <property type="evidence" value="ECO:0007669"/>
    <property type="project" value="InterPro"/>
</dbReference>
<keyword evidence="3" id="KW-0325">Glycoprotein</keyword>
<evidence type="ECO:0000256" key="3">
    <source>
        <dbReference type="ARBA" id="ARBA00023180"/>
    </source>
</evidence>
<dbReference type="SUPFAM" id="SSF49313">
    <property type="entry name" value="Cadherin-like"/>
    <property type="match status" value="1"/>
</dbReference>
<gene>
    <name evidence="4" type="primary">Pcdhga8</name>
    <name evidence="4" type="ORF">LEUROT_R15619</name>
</gene>
<dbReference type="GO" id="GO:0007155">
    <property type="term" value="P:cell adhesion"/>
    <property type="evidence" value="ECO:0007669"/>
    <property type="project" value="TreeGrafter"/>
</dbReference>
<dbReference type="CDD" id="cd11304">
    <property type="entry name" value="Cadherin_repeat"/>
    <property type="match status" value="1"/>
</dbReference>
<protein>
    <submittedName>
        <fullName evidence="4">PCDG8 protein</fullName>
    </submittedName>
</protein>
<evidence type="ECO:0000313" key="5">
    <source>
        <dbReference type="Proteomes" id="UP000522331"/>
    </source>
</evidence>
<comment type="caution">
    <text evidence="4">The sequence shown here is derived from an EMBL/GenBank/DDBJ whole genome shotgun (WGS) entry which is preliminary data.</text>
</comment>
<dbReference type="AlphaFoldDB" id="A0A7K8EUM1"/>
<keyword evidence="5" id="KW-1185">Reference proteome</keyword>